<dbReference type="GeneID" id="89288073"/>
<dbReference type="InterPro" id="IPR029060">
    <property type="entry name" value="PIN-like_dom_sf"/>
</dbReference>
<proteinExistence type="predicted"/>
<dbReference type="Proteomes" id="UP001341135">
    <property type="component" value="Chromosome"/>
</dbReference>
<evidence type="ECO:0000313" key="2">
    <source>
        <dbReference type="EMBL" id="BES80480.1"/>
    </source>
</evidence>
<protein>
    <recommendedName>
        <fullName evidence="1">PIN domain-containing protein</fullName>
    </recommendedName>
</protein>
<dbReference type="EMBL" id="AP028907">
    <property type="protein sequence ID" value="BES80480.1"/>
    <property type="molecule type" value="Genomic_DNA"/>
</dbReference>
<organism evidence="2 3">
    <name type="scientific">Pyrodictium abyssi</name>
    <dbReference type="NCBI Taxonomy" id="54256"/>
    <lineage>
        <taxon>Archaea</taxon>
        <taxon>Thermoproteota</taxon>
        <taxon>Thermoprotei</taxon>
        <taxon>Desulfurococcales</taxon>
        <taxon>Pyrodictiaceae</taxon>
        <taxon>Pyrodictium</taxon>
    </lineage>
</organism>
<dbReference type="InterPro" id="IPR002716">
    <property type="entry name" value="PIN_dom"/>
</dbReference>
<reference evidence="2 3" key="1">
    <citation type="submission" date="2023-09" db="EMBL/GenBank/DDBJ databases">
        <title>Pyrofollis japonicus gen. nov. sp. nov., a novel member of the family Pyrodictiaceae isolated from the Iheya North hydrothermal field.</title>
        <authorList>
            <person name="Miyazaki U."/>
            <person name="Sanari M."/>
            <person name="Tame A."/>
            <person name="Kitajima M."/>
            <person name="Okamoto A."/>
            <person name="Sawayama S."/>
            <person name="Miyazaki J."/>
            <person name="Takai K."/>
            <person name="Nakagawa S."/>
        </authorList>
    </citation>
    <scope>NUCLEOTIDE SEQUENCE [LARGE SCALE GENOMIC DNA]</scope>
    <source>
        <strain evidence="2 3">AV2</strain>
    </source>
</reference>
<dbReference type="SUPFAM" id="SSF88723">
    <property type="entry name" value="PIN domain-like"/>
    <property type="match status" value="1"/>
</dbReference>
<dbReference type="RefSeq" id="WP_338250764.1">
    <property type="nucleotide sequence ID" value="NZ_AP028907.1"/>
</dbReference>
<accession>A0ABN6ZPY8</accession>
<name>A0ABN6ZPY8_9CREN</name>
<keyword evidence="3" id="KW-1185">Reference proteome</keyword>
<dbReference type="Pfam" id="PF01850">
    <property type="entry name" value="PIN"/>
    <property type="match status" value="1"/>
</dbReference>
<sequence>MAGPVRALLDTSYFLPVFGVAVEGLEPSDLLAIRRYALRGKLELYYAEVMWLELVPKVYREAQRRGYNADAIVEQGAKSIMKASYLKRALVDWKAVRIAYEMRRLGHRDMIDNMLYGIASSQGLVLVTMDRALAGLARDRAAGGAKILDHNELLKMLQDG</sequence>
<feature type="domain" description="PIN" evidence="1">
    <location>
        <begin position="8"/>
        <end position="137"/>
    </location>
</feature>
<gene>
    <name evidence="2" type="ORF">PABY_00470</name>
</gene>
<evidence type="ECO:0000313" key="3">
    <source>
        <dbReference type="Proteomes" id="UP001341135"/>
    </source>
</evidence>
<evidence type="ECO:0000259" key="1">
    <source>
        <dbReference type="Pfam" id="PF01850"/>
    </source>
</evidence>